<dbReference type="PANTHER" id="PTHR31040:SF1">
    <property type="entry name" value="NURIM"/>
    <property type="match status" value="1"/>
</dbReference>
<keyword evidence="15" id="KW-1185">Reference proteome</keyword>
<keyword evidence="5" id="KW-0489">Methyltransferase</keyword>
<dbReference type="Pfam" id="PF07298">
    <property type="entry name" value="NnrU"/>
    <property type="match status" value="1"/>
</dbReference>
<comment type="similarity">
    <text evidence="3">Belongs to the nurim family.</text>
</comment>
<proteinExistence type="inferred from homology"/>
<feature type="transmembrane region" description="Helical" evidence="12">
    <location>
        <begin position="163"/>
        <end position="183"/>
    </location>
</feature>
<evidence type="ECO:0000256" key="12">
    <source>
        <dbReference type="SAM" id="Phobius"/>
    </source>
</evidence>
<evidence type="ECO:0000313" key="15">
    <source>
        <dbReference type="Proteomes" id="UP000431401"/>
    </source>
</evidence>
<feature type="transmembrane region" description="Helical" evidence="12">
    <location>
        <begin position="80"/>
        <end position="97"/>
    </location>
</feature>
<dbReference type="PANTHER" id="PTHR31040">
    <property type="entry name" value="NURIM"/>
    <property type="match status" value="1"/>
</dbReference>
<dbReference type="GO" id="GO:0008168">
    <property type="term" value="F:methyltransferase activity"/>
    <property type="evidence" value="ECO:0007669"/>
    <property type="project" value="UniProtKB-KW"/>
</dbReference>
<organism evidence="14 15">
    <name type="scientific">Nocardia aurantia</name>
    <dbReference type="NCBI Taxonomy" id="2585199"/>
    <lineage>
        <taxon>Bacteria</taxon>
        <taxon>Bacillati</taxon>
        <taxon>Actinomycetota</taxon>
        <taxon>Actinomycetes</taxon>
        <taxon>Mycobacteriales</taxon>
        <taxon>Nocardiaceae</taxon>
        <taxon>Nocardia</taxon>
    </lineage>
</organism>
<feature type="transmembrane region" description="Helical" evidence="12">
    <location>
        <begin position="39"/>
        <end position="59"/>
    </location>
</feature>
<comment type="catalytic activity">
    <reaction evidence="11">
        <text>methanethiol + S-adenosyl-L-methionine = dimethyl sulfide + S-adenosyl-L-homocysteine + H(+)</text>
        <dbReference type="Rhea" id="RHEA:50428"/>
        <dbReference type="ChEBI" id="CHEBI:15378"/>
        <dbReference type="ChEBI" id="CHEBI:16007"/>
        <dbReference type="ChEBI" id="CHEBI:17437"/>
        <dbReference type="ChEBI" id="CHEBI:57856"/>
        <dbReference type="ChEBI" id="CHEBI:59789"/>
        <dbReference type="EC" id="2.1.1.334"/>
    </reaction>
</comment>
<feature type="transmembrane region" description="Helical" evidence="12">
    <location>
        <begin position="117"/>
        <end position="142"/>
    </location>
</feature>
<comment type="subcellular location">
    <subcellularLocation>
        <location evidence="2">Membrane</location>
        <topology evidence="2">Multi-pass membrane protein</topology>
    </subcellularLocation>
</comment>
<evidence type="ECO:0000256" key="2">
    <source>
        <dbReference type="ARBA" id="ARBA00004141"/>
    </source>
</evidence>
<keyword evidence="9 12" id="KW-1133">Transmembrane helix</keyword>
<dbReference type="GO" id="GO:0032259">
    <property type="term" value="P:methylation"/>
    <property type="evidence" value="ECO:0007669"/>
    <property type="project" value="UniProtKB-KW"/>
</dbReference>
<dbReference type="Gene3D" id="1.20.120.1630">
    <property type="match status" value="1"/>
</dbReference>
<dbReference type="GO" id="GO:0016020">
    <property type="term" value="C:membrane"/>
    <property type="evidence" value="ECO:0007669"/>
    <property type="project" value="UniProtKB-SubCell"/>
</dbReference>
<gene>
    <name evidence="14" type="ORF">NRB56_30740</name>
</gene>
<protein>
    <recommendedName>
        <fullName evidence="4">methanethiol S-methyltransferase</fullName>
        <ecNumber evidence="4">2.1.1.334</ecNumber>
    </recommendedName>
</protein>
<dbReference type="NCBIfam" id="NF045656">
    <property type="entry name" value="MeththiolMtaseMddA"/>
    <property type="match status" value="1"/>
</dbReference>
<evidence type="ECO:0000256" key="8">
    <source>
        <dbReference type="ARBA" id="ARBA00022692"/>
    </source>
</evidence>
<feature type="transmembrane region" description="Helical" evidence="12">
    <location>
        <begin position="7"/>
        <end position="27"/>
    </location>
</feature>
<evidence type="ECO:0000256" key="3">
    <source>
        <dbReference type="ARBA" id="ARBA00010631"/>
    </source>
</evidence>
<sequence length="247" mass="27504">MIYGTAVYVLFLVVFLYAIGWVEGLVVPRTIDEGPAASTRAAVAIDVLLLTVFALQHSVMARPVFKRRWTRIVPAPAERSTYVLCASAALALVMWQWRPIPEVIWDVSAGPARITVYAVSFAGWALALTATFAIDHAALFGLRQVFGYRAGTWPAATEFRTPALYRTVRHPLYLGFLIAFWAAPTMTGGRLLFAALTTAYILAAVPFEEHDLVAEFGNRYRVYRHRVPALVPFPHLPQTSHPLRRGH</sequence>
<dbReference type="InterPro" id="IPR009915">
    <property type="entry name" value="NnrU_dom"/>
</dbReference>
<evidence type="ECO:0000313" key="14">
    <source>
        <dbReference type="EMBL" id="MQY27491.1"/>
    </source>
</evidence>
<feature type="domain" description="NnrU" evidence="13">
    <location>
        <begin position="47"/>
        <end position="182"/>
    </location>
</feature>
<dbReference type="InterPro" id="IPR054700">
    <property type="entry name" value="MddA"/>
</dbReference>
<comment type="function">
    <text evidence="1">Catalyzes the methylation of methanethiol (MeSH) to yield dimethylsulphide (DMS).</text>
</comment>
<comment type="caution">
    <text evidence="14">The sequence shown here is derived from an EMBL/GenBank/DDBJ whole genome shotgun (WGS) entry which is preliminary data.</text>
</comment>
<evidence type="ECO:0000256" key="1">
    <source>
        <dbReference type="ARBA" id="ARBA00002096"/>
    </source>
</evidence>
<reference evidence="14 15" key="1">
    <citation type="submission" date="2019-10" db="EMBL/GenBank/DDBJ databases">
        <title>Nocardia macrotermitis sp. nov. and Nocardia aurantia sp. nov., isolated from the gut of fungus growing-termite Macrotermes natalensis.</title>
        <authorList>
            <person name="Benndorf R."/>
            <person name="Schwitalla J."/>
            <person name="Martin K."/>
            <person name="De Beer W."/>
            <person name="Kaster A.-K."/>
            <person name="Vollmers J."/>
            <person name="Poulsen M."/>
            <person name="Beemelmanns C."/>
        </authorList>
    </citation>
    <scope>NUCLEOTIDE SEQUENCE [LARGE SCALE GENOMIC DNA]</scope>
    <source>
        <strain evidence="14 15">RB56</strain>
    </source>
</reference>
<keyword evidence="10 12" id="KW-0472">Membrane</keyword>
<evidence type="ECO:0000256" key="9">
    <source>
        <dbReference type="ARBA" id="ARBA00022989"/>
    </source>
</evidence>
<dbReference type="EMBL" id="WEGI01000006">
    <property type="protein sequence ID" value="MQY27491.1"/>
    <property type="molecule type" value="Genomic_DNA"/>
</dbReference>
<keyword evidence="7" id="KW-0949">S-adenosyl-L-methionine</keyword>
<dbReference type="EC" id="2.1.1.334" evidence="4"/>
<name>A0A7K0DP73_9NOCA</name>
<evidence type="ECO:0000259" key="13">
    <source>
        <dbReference type="Pfam" id="PF07298"/>
    </source>
</evidence>
<dbReference type="Proteomes" id="UP000431401">
    <property type="component" value="Unassembled WGS sequence"/>
</dbReference>
<keyword evidence="8 12" id="KW-0812">Transmembrane</keyword>
<evidence type="ECO:0000256" key="4">
    <source>
        <dbReference type="ARBA" id="ARBA00012149"/>
    </source>
</evidence>
<evidence type="ECO:0000256" key="5">
    <source>
        <dbReference type="ARBA" id="ARBA00022603"/>
    </source>
</evidence>
<dbReference type="InterPro" id="IPR033580">
    <property type="entry name" value="Nurim-like"/>
</dbReference>
<evidence type="ECO:0000256" key="7">
    <source>
        <dbReference type="ARBA" id="ARBA00022691"/>
    </source>
</evidence>
<evidence type="ECO:0000256" key="6">
    <source>
        <dbReference type="ARBA" id="ARBA00022679"/>
    </source>
</evidence>
<dbReference type="AlphaFoldDB" id="A0A7K0DP73"/>
<evidence type="ECO:0000256" key="10">
    <source>
        <dbReference type="ARBA" id="ARBA00023136"/>
    </source>
</evidence>
<keyword evidence="6" id="KW-0808">Transferase</keyword>
<evidence type="ECO:0000256" key="11">
    <source>
        <dbReference type="ARBA" id="ARBA00048134"/>
    </source>
</evidence>
<accession>A0A7K0DP73</accession>